<proteinExistence type="inferred from homology"/>
<dbReference type="EMBL" id="DRNB01000230">
    <property type="protein sequence ID" value="HHJ64516.1"/>
    <property type="molecule type" value="Genomic_DNA"/>
</dbReference>
<dbReference type="CDD" id="cd00685">
    <property type="entry name" value="Trans_IPPS_HT"/>
    <property type="match status" value="1"/>
</dbReference>
<dbReference type="Proteomes" id="UP000885792">
    <property type="component" value="Unassembled WGS sequence"/>
</dbReference>
<dbReference type="PANTHER" id="PTHR43281:SF1">
    <property type="entry name" value="FARNESYL DIPHOSPHATE SYNTHASE"/>
    <property type="match status" value="1"/>
</dbReference>
<keyword evidence="4" id="KW-0479">Metal-binding</keyword>
<protein>
    <submittedName>
        <fullName evidence="8">Polyprenyl synthetase family protein</fullName>
    </submittedName>
</protein>
<dbReference type="InterPro" id="IPR008949">
    <property type="entry name" value="Isoprenoid_synthase_dom_sf"/>
</dbReference>
<keyword evidence="6" id="KW-0414">Isoprene biosynthesis</keyword>
<evidence type="ECO:0000256" key="2">
    <source>
        <dbReference type="ARBA" id="ARBA00006706"/>
    </source>
</evidence>
<evidence type="ECO:0000256" key="7">
    <source>
        <dbReference type="RuleBase" id="RU004466"/>
    </source>
</evidence>
<gene>
    <name evidence="8" type="ORF">ENJ61_06370</name>
</gene>
<comment type="similarity">
    <text evidence="2 7">Belongs to the FPP/GGPP synthase family.</text>
</comment>
<evidence type="ECO:0000313" key="8">
    <source>
        <dbReference type="EMBL" id="HHJ64516.1"/>
    </source>
</evidence>
<dbReference type="Pfam" id="PF00348">
    <property type="entry name" value="polyprenyl_synt"/>
    <property type="match status" value="1"/>
</dbReference>
<dbReference type="SUPFAM" id="SSF48576">
    <property type="entry name" value="Terpenoid synthases"/>
    <property type="match status" value="1"/>
</dbReference>
<dbReference type="SFLD" id="SFLDG01017">
    <property type="entry name" value="Polyprenyl_Transferase_Like"/>
    <property type="match status" value="1"/>
</dbReference>
<dbReference type="PANTHER" id="PTHR43281">
    <property type="entry name" value="FARNESYL DIPHOSPHATE SYNTHASE"/>
    <property type="match status" value="1"/>
</dbReference>
<evidence type="ECO:0000256" key="3">
    <source>
        <dbReference type="ARBA" id="ARBA00022679"/>
    </source>
</evidence>
<organism evidence="8">
    <name type="scientific">Aquifex aeolicus</name>
    <dbReference type="NCBI Taxonomy" id="63363"/>
    <lineage>
        <taxon>Bacteria</taxon>
        <taxon>Pseudomonadati</taxon>
        <taxon>Aquificota</taxon>
        <taxon>Aquificia</taxon>
        <taxon>Aquificales</taxon>
        <taxon>Aquificaceae</taxon>
        <taxon>Aquifex</taxon>
    </lineage>
</organism>
<dbReference type="PROSITE" id="PS00723">
    <property type="entry name" value="POLYPRENYL_SYNTHASE_1"/>
    <property type="match status" value="1"/>
</dbReference>
<dbReference type="InterPro" id="IPR000092">
    <property type="entry name" value="Polyprenyl_synt"/>
</dbReference>
<evidence type="ECO:0000256" key="1">
    <source>
        <dbReference type="ARBA" id="ARBA00001946"/>
    </source>
</evidence>
<accession>A0A7C5Q003</accession>
<dbReference type="SFLD" id="SFLDS00005">
    <property type="entry name" value="Isoprenoid_Synthase_Type_I"/>
    <property type="match status" value="1"/>
</dbReference>
<evidence type="ECO:0000256" key="4">
    <source>
        <dbReference type="ARBA" id="ARBA00022723"/>
    </source>
</evidence>
<dbReference type="GO" id="GO:0046872">
    <property type="term" value="F:metal ion binding"/>
    <property type="evidence" value="ECO:0007669"/>
    <property type="project" value="UniProtKB-KW"/>
</dbReference>
<reference evidence="8" key="1">
    <citation type="journal article" date="2020" name="mSystems">
        <title>Genome- and Community-Level Interaction Insights into Carbon Utilization and Element Cycling Functions of Hydrothermarchaeota in Hydrothermal Sediment.</title>
        <authorList>
            <person name="Zhou Z."/>
            <person name="Liu Y."/>
            <person name="Xu W."/>
            <person name="Pan J."/>
            <person name="Luo Z.H."/>
            <person name="Li M."/>
        </authorList>
    </citation>
    <scope>NUCLEOTIDE SEQUENCE [LARGE SCALE GENOMIC DNA]</scope>
    <source>
        <strain evidence="8">HyVt-501</strain>
    </source>
</reference>
<sequence>MEKLQLWKGRIEERLRELLGRVREPEPLASAMKYYVFQEGKRVRPLFLTAVAERLGGNVEDAVTVGCAVEMIHNYSLIHDDLPAMDNDDFRRGQPSCHRKFGEAIAVLAGDALLTYAFEVLSDLSLYRSLTPENLLRVGRILAVKSGVSGMVGGQSLDITGEEDLEKVNLRKTAALFEACFLCGGVVAGREELLDDLEETGRKVGLLFQITDDILDRDGYWKRLGAESALRKAGDMHAELAVQVSDLFGEAPEIMHLVNLIWERVRGGAPP</sequence>
<dbReference type="PROSITE" id="PS00444">
    <property type="entry name" value="POLYPRENYL_SYNTHASE_2"/>
    <property type="match status" value="1"/>
</dbReference>
<dbReference type="Gene3D" id="1.10.600.10">
    <property type="entry name" value="Farnesyl Diphosphate Synthase"/>
    <property type="match status" value="1"/>
</dbReference>
<dbReference type="FunFam" id="1.10.600.10:FF:000001">
    <property type="entry name" value="Geranylgeranyl diphosphate synthase"/>
    <property type="match status" value="1"/>
</dbReference>
<dbReference type="GO" id="GO:0016114">
    <property type="term" value="P:terpenoid biosynthetic process"/>
    <property type="evidence" value="ECO:0007669"/>
    <property type="project" value="UniProtKB-ARBA"/>
</dbReference>
<evidence type="ECO:0000256" key="6">
    <source>
        <dbReference type="ARBA" id="ARBA00023229"/>
    </source>
</evidence>
<name>A0A7C5Q003_AQUAO</name>
<dbReference type="GO" id="GO:0004659">
    <property type="term" value="F:prenyltransferase activity"/>
    <property type="evidence" value="ECO:0007669"/>
    <property type="project" value="InterPro"/>
</dbReference>
<comment type="caution">
    <text evidence="8">The sequence shown here is derived from an EMBL/GenBank/DDBJ whole genome shotgun (WGS) entry which is preliminary data.</text>
</comment>
<keyword evidence="3 7" id="KW-0808">Transferase</keyword>
<keyword evidence="5" id="KW-0460">Magnesium</keyword>
<evidence type="ECO:0000256" key="5">
    <source>
        <dbReference type="ARBA" id="ARBA00022842"/>
    </source>
</evidence>
<dbReference type="AlphaFoldDB" id="A0A7C5Q003"/>
<dbReference type="InterPro" id="IPR033749">
    <property type="entry name" value="Polyprenyl_synt_CS"/>
</dbReference>
<comment type="cofactor">
    <cofactor evidence="1">
        <name>Mg(2+)</name>
        <dbReference type="ChEBI" id="CHEBI:18420"/>
    </cofactor>
</comment>